<sequence>MLLKLLFKWSINFVGQPKQSTVKDSDKPRILIIPYNAIGDMVMTAPLFSALKQAHPEWQLEVLCSSRNHEIIRYHPALSRCWLLDIDLKPQRAFSQHRLRQELYEQQFDKVVYLGERRNWIELWRIHRMKANQKVSLPYSDEARQKQKKKLDPFALNIFNGVVGKNKHQVPHFTRRMMSILPDFGVQQPEKLAFNLNLPHVADKAHSLPQGIRLLFNPCGSQTGNTLSDEQAVSILDGLLSLGIQVCVFDLPENRAKLAAYGHDERVNYIRSASISDAGDWLRDMSLVLTTDTSMGHIASALDVRTLIMRANEEWRANCDPISEFASMLVAKTHGHIQTISADLVMNEVKMLLQTLPQAK</sequence>
<dbReference type="Pfam" id="PF01075">
    <property type="entry name" value="Glyco_transf_9"/>
    <property type="match status" value="1"/>
</dbReference>
<comment type="caution">
    <text evidence="3">The sequence shown here is derived from an EMBL/GenBank/DDBJ whole genome shotgun (WGS) entry which is preliminary data.</text>
</comment>
<evidence type="ECO:0008006" key="5">
    <source>
        <dbReference type="Google" id="ProtNLM"/>
    </source>
</evidence>
<dbReference type="GO" id="GO:0008713">
    <property type="term" value="F:ADP-heptose-lipopolysaccharide heptosyltransferase activity"/>
    <property type="evidence" value="ECO:0007669"/>
    <property type="project" value="TreeGrafter"/>
</dbReference>
<dbReference type="Gene3D" id="3.40.50.2000">
    <property type="entry name" value="Glycogen Phosphorylase B"/>
    <property type="match status" value="2"/>
</dbReference>
<dbReference type="PANTHER" id="PTHR30160">
    <property type="entry name" value="TETRAACYLDISACCHARIDE 4'-KINASE-RELATED"/>
    <property type="match status" value="1"/>
</dbReference>
<dbReference type="GeneID" id="50537462"/>
<dbReference type="GO" id="GO:0009244">
    <property type="term" value="P:lipopolysaccharide core region biosynthetic process"/>
    <property type="evidence" value="ECO:0007669"/>
    <property type="project" value="TreeGrafter"/>
</dbReference>
<gene>
    <name evidence="3" type="ORF">AMR76_04685</name>
</gene>
<evidence type="ECO:0000256" key="2">
    <source>
        <dbReference type="ARBA" id="ARBA00022679"/>
    </source>
</evidence>
<evidence type="ECO:0000313" key="4">
    <source>
        <dbReference type="Proteomes" id="UP000051221"/>
    </source>
</evidence>
<dbReference type="GO" id="GO:0005829">
    <property type="term" value="C:cytosol"/>
    <property type="evidence" value="ECO:0007669"/>
    <property type="project" value="TreeGrafter"/>
</dbReference>
<name>A0A0Q2V2J6_VIBFU</name>
<proteinExistence type="predicted"/>
<dbReference type="Proteomes" id="UP000051221">
    <property type="component" value="Unassembled WGS sequence"/>
</dbReference>
<dbReference type="InterPro" id="IPR002201">
    <property type="entry name" value="Glyco_trans_9"/>
</dbReference>
<evidence type="ECO:0000313" key="3">
    <source>
        <dbReference type="EMBL" id="KQH87024.1"/>
    </source>
</evidence>
<dbReference type="AlphaFoldDB" id="A0A0Q2V2J6"/>
<keyword evidence="4" id="KW-1185">Reference proteome</keyword>
<evidence type="ECO:0000256" key="1">
    <source>
        <dbReference type="ARBA" id="ARBA00022676"/>
    </source>
</evidence>
<accession>A0A0Q2V2J6</accession>
<keyword evidence="1" id="KW-0328">Glycosyltransferase</keyword>
<organism evidence="3 4">
    <name type="scientific">Vibrio furnissii</name>
    <dbReference type="NCBI Taxonomy" id="29494"/>
    <lineage>
        <taxon>Bacteria</taxon>
        <taxon>Pseudomonadati</taxon>
        <taxon>Pseudomonadota</taxon>
        <taxon>Gammaproteobacteria</taxon>
        <taxon>Vibrionales</taxon>
        <taxon>Vibrionaceae</taxon>
        <taxon>Vibrio</taxon>
    </lineage>
</organism>
<protein>
    <recommendedName>
        <fullName evidence="5">Heptosyltransferase</fullName>
    </recommendedName>
</protein>
<dbReference type="EMBL" id="LKHS01000004">
    <property type="protein sequence ID" value="KQH87024.1"/>
    <property type="molecule type" value="Genomic_DNA"/>
</dbReference>
<dbReference type="SUPFAM" id="SSF53756">
    <property type="entry name" value="UDP-Glycosyltransferase/glycogen phosphorylase"/>
    <property type="match status" value="1"/>
</dbReference>
<dbReference type="RefSeq" id="WP_004727412.1">
    <property type="nucleotide sequence ID" value="NZ_CABLCD010000014.1"/>
</dbReference>
<reference evidence="3 4" key="1">
    <citation type="submission" date="2015-08" db="EMBL/GenBank/DDBJ databases">
        <title>Antibacterial properties of a collection of Vibrionaceae strains.</title>
        <authorList>
            <person name="Giubergia S."/>
        </authorList>
    </citation>
    <scope>NUCLEOTIDE SEQUENCE [LARGE SCALE GENOMIC DNA]</scope>
    <source>
        <strain evidence="3 4">S0821</strain>
    </source>
</reference>
<keyword evidence="2" id="KW-0808">Transferase</keyword>
<dbReference type="OrthoDB" id="89608at2"/>
<dbReference type="InParanoid" id="A0A0Q2V2J6"/>
<dbReference type="InterPro" id="IPR051199">
    <property type="entry name" value="LPS_LOS_Heptosyltrfase"/>
</dbReference>